<comment type="caution">
    <text evidence="1">The sequence shown here is derived from an EMBL/GenBank/DDBJ whole genome shotgun (WGS) entry which is preliminary data.</text>
</comment>
<evidence type="ECO:0000313" key="2">
    <source>
        <dbReference type="Proteomes" id="UP000822688"/>
    </source>
</evidence>
<evidence type="ECO:0000313" key="1">
    <source>
        <dbReference type="EMBL" id="KAG0574914.1"/>
    </source>
</evidence>
<dbReference type="EMBL" id="CM026426">
    <property type="protein sequence ID" value="KAG0574914.1"/>
    <property type="molecule type" value="Genomic_DNA"/>
</dbReference>
<sequence>MVSGHLCHVNQSGDQCILGYSGKISIPLGRGGGGTFPAREETCDVRCDAVKTAVSLAARVDVVQSA</sequence>
<name>A0A8T0HV81_CERPU</name>
<proteinExistence type="predicted"/>
<keyword evidence="2" id="KW-1185">Reference proteome</keyword>
<organism evidence="1 2">
    <name type="scientific">Ceratodon purpureus</name>
    <name type="common">Fire moss</name>
    <name type="synonym">Dicranum purpureum</name>
    <dbReference type="NCBI Taxonomy" id="3225"/>
    <lineage>
        <taxon>Eukaryota</taxon>
        <taxon>Viridiplantae</taxon>
        <taxon>Streptophyta</taxon>
        <taxon>Embryophyta</taxon>
        <taxon>Bryophyta</taxon>
        <taxon>Bryophytina</taxon>
        <taxon>Bryopsida</taxon>
        <taxon>Dicranidae</taxon>
        <taxon>Pseudoditrichales</taxon>
        <taxon>Ditrichaceae</taxon>
        <taxon>Ceratodon</taxon>
    </lineage>
</organism>
<reference evidence="1" key="1">
    <citation type="submission" date="2020-06" db="EMBL/GenBank/DDBJ databases">
        <title>WGS assembly of Ceratodon purpureus strain R40.</title>
        <authorList>
            <person name="Carey S.B."/>
            <person name="Jenkins J."/>
            <person name="Shu S."/>
            <person name="Lovell J.T."/>
            <person name="Sreedasyam A."/>
            <person name="Maumus F."/>
            <person name="Tiley G.P."/>
            <person name="Fernandez-Pozo N."/>
            <person name="Barry K."/>
            <person name="Chen C."/>
            <person name="Wang M."/>
            <person name="Lipzen A."/>
            <person name="Daum C."/>
            <person name="Saski C.A."/>
            <person name="Payton A.C."/>
            <person name="Mcbreen J.C."/>
            <person name="Conrad R.E."/>
            <person name="Kollar L.M."/>
            <person name="Olsson S."/>
            <person name="Huttunen S."/>
            <person name="Landis J.B."/>
            <person name="Wickett N.J."/>
            <person name="Johnson M.G."/>
            <person name="Rensing S.A."/>
            <person name="Grimwood J."/>
            <person name="Schmutz J."/>
            <person name="Mcdaniel S.F."/>
        </authorList>
    </citation>
    <scope>NUCLEOTIDE SEQUENCE</scope>
    <source>
        <strain evidence="1">R40</strain>
    </source>
</reference>
<dbReference type="AlphaFoldDB" id="A0A8T0HV81"/>
<accession>A0A8T0HV81</accession>
<gene>
    <name evidence="1" type="ORF">KC19_VG302300</name>
</gene>
<protein>
    <submittedName>
        <fullName evidence="1">Uncharacterized protein</fullName>
    </submittedName>
</protein>
<dbReference type="Proteomes" id="UP000822688">
    <property type="component" value="Chromosome V"/>
</dbReference>